<dbReference type="SMART" id="SM00100">
    <property type="entry name" value="cNMP"/>
    <property type="match status" value="1"/>
</dbReference>
<reference evidence="6 7" key="1">
    <citation type="submission" date="2024-06" db="EMBL/GenBank/DDBJ databases">
        <title>Draft genome sequence of Geodermatophilus badlandi, a novel member of the Geodermatophilaceae isolated from badland sedimentary rocks in the Red desert, Wyoming, USA.</title>
        <authorList>
            <person name="Ben Tekaya S."/>
            <person name="Nouioui I."/>
            <person name="Flores G.M."/>
            <person name="Shaal M.N."/>
            <person name="Bredoire F."/>
            <person name="Basile F."/>
            <person name="Van Diepen L."/>
            <person name="Ward N.L."/>
        </authorList>
    </citation>
    <scope>NUCLEOTIDE SEQUENCE [LARGE SCALE GENOMIC DNA]</scope>
    <source>
        <strain evidence="6 7">WL48A</strain>
    </source>
</reference>
<sequence>MSPRLTDHEAAEVLGATRVFSALDRPSRLSLAAASRQRTYGRGQYLWYEGDPGEHLVVVGEGLVKVVLTSERGDEAVLVTLGPHETVGELAILDGSPRSASVVAVEPTTVLLLPRAAVLEAMAAHPAVLDAVLRLLGQLVRRQTEQTGGLVFLDLAGRVAKVLLQLAQRHARDDEHTVLDVGLSQSDIAAMVGATRPAVNRVLQLFASRGLISVDGRVIVLRDPPALRRRAGL</sequence>
<keyword evidence="2" id="KW-0238">DNA-binding</keyword>
<organism evidence="6 7">
    <name type="scientific">Geodermatophilus maliterrae</name>
    <dbReference type="NCBI Taxonomy" id="3162531"/>
    <lineage>
        <taxon>Bacteria</taxon>
        <taxon>Bacillati</taxon>
        <taxon>Actinomycetota</taxon>
        <taxon>Actinomycetes</taxon>
        <taxon>Geodermatophilales</taxon>
        <taxon>Geodermatophilaceae</taxon>
        <taxon>Geodermatophilus</taxon>
    </lineage>
</organism>
<dbReference type="PANTHER" id="PTHR24567">
    <property type="entry name" value="CRP FAMILY TRANSCRIPTIONAL REGULATORY PROTEIN"/>
    <property type="match status" value="1"/>
</dbReference>
<dbReference type="InterPro" id="IPR036390">
    <property type="entry name" value="WH_DNA-bd_sf"/>
</dbReference>
<dbReference type="InterPro" id="IPR018490">
    <property type="entry name" value="cNMP-bd_dom_sf"/>
</dbReference>
<dbReference type="PROSITE" id="PS51063">
    <property type="entry name" value="HTH_CRP_2"/>
    <property type="match status" value="1"/>
</dbReference>
<dbReference type="PROSITE" id="PS50042">
    <property type="entry name" value="CNMP_BINDING_3"/>
    <property type="match status" value="1"/>
</dbReference>
<dbReference type="Gene3D" id="2.60.120.10">
    <property type="entry name" value="Jelly Rolls"/>
    <property type="match status" value="1"/>
</dbReference>
<keyword evidence="3" id="KW-0804">Transcription</keyword>
<evidence type="ECO:0000256" key="1">
    <source>
        <dbReference type="ARBA" id="ARBA00023015"/>
    </source>
</evidence>
<evidence type="ECO:0000313" key="6">
    <source>
        <dbReference type="EMBL" id="MEX5720841.1"/>
    </source>
</evidence>
<dbReference type="SUPFAM" id="SSF51206">
    <property type="entry name" value="cAMP-binding domain-like"/>
    <property type="match status" value="1"/>
</dbReference>
<dbReference type="InterPro" id="IPR050397">
    <property type="entry name" value="Env_Response_Regulators"/>
</dbReference>
<evidence type="ECO:0000259" key="4">
    <source>
        <dbReference type="PROSITE" id="PS50042"/>
    </source>
</evidence>
<evidence type="ECO:0000256" key="3">
    <source>
        <dbReference type="ARBA" id="ARBA00023163"/>
    </source>
</evidence>
<evidence type="ECO:0000259" key="5">
    <source>
        <dbReference type="PROSITE" id="PS51063"/>
    </source>
</evidence>
<dbReference type="Proteomes" id="UP001560045">
    <property type="component" value="Unassembled WGS sequence"/>
</dbReference>
<feature type="domain" description="HTH crp-type" evidence="5">
    <location>
        <begin position="153"/>
        <end position="225"/>
    </location>
</feature>
<dbReference type="PANTHER" id="PTHR24567:SF74">
    <property type="entry name" value="HTH-TYPE TRANSCRIPTIONAL REGULATOR ARCR"/>
    <property type="match status" value="1"/>
</dbReference>
<dbReference type="InterPro" id="IPR012318">
    <property type="entry name" value="HTH_CRP"/>
</dbReference>
<dbReference type="InterPro" id="IPR014710">
    <property type="entry name" value="RmlC-like_jellyroll"/>
</dbReference>
<dbReference type="Pfam" id="PF13545">
    <property type="entry name" value="HTH_Crp_2"/>
    <property type="match status" value="1"/>
</dbReference>
<accession>A0ABV3XKB5</accession>
<dbReference type="InterPro" id="IPR018488">
    <property type="entry name" value="cNMP-bd_CS"/>
</dbReference>
<proteinExistence type="predicted"/>
<evidence type="ECO:0000313" key="7">
    <source>
        <dbReference type="Proteomes" id="UP001560045"/>
    </source>
</evidence>
<name>A0ABV3XKB5_9ACTN</name>
<dbReference type="CDD" id="cd00038">
    <property type="entry name" value="CAP_ED"/>
    <property type="match status" value="1"/>
</dbReference>
<keyword evidence="1" id="KW-0805">Transcription regulation</keyword>
<dbReference type="InterPro" id="IPR036388">
    <property type="entry name" value="WH-like_DNA-bd_sf"/>
</dbReference>
<feature type="domain" description="Cyclic nucleotide-binding" evidence="4">
    <location>
        <begin position="19"/>
        <end position="122"/>
    </location>
</feature>
<dbReference type="InterPro" id="IPR000595">
    <property type="entry name" value="cNMP-bd_dom"/>
</dbReference>
<dbReference type="Pfam" id="PF00027">
    <property type="entry name" value="cNMP_binding"/>
    <property type="match status" value="1"/>
</dbReference>
<dbReference type="Gene3D" id="1.10.10.10">
    <property type="entry name" value="Winged helix-like DNA-binding domain superfamily/Winged helix DNA-binding domain"/>
    <property type="match status" value="1"/>
</dbReference>
<protein>
    <submittedName>
        <fullName evidence="6">Crp/Fnr family transcriptional regulator</fullName>
    </submittedName>
</protein>
<comment type="caution">
    <text evidence="6">The sequence shown here is derived from an EMBL/GenBank/DDBJ whole genome shotgun (WGS) entry which is preliminary data.</text>
</comment>
<dbReference type="PROSITE" id="PS00889">
    <property type="entry name" value="CNMP_BINDING_2"/>
    <property type="match status" value="1"/>
</dbReference>
<dbReference type="SUPFAM" id="SSF46785">
    <property type="entry name" value="Winged helix' DNA-binding domain"/>
    <property type="match status" value="1"/>
</dbReference>
<dbReference type="RefSeq" id="WP_369209659.1">
    <property type="nucleotide sequence ID" value="NZ_JBFNXQ010000090.1"/>
</dbReference>
<keyword evidence="7" id="KW-1185">Reference proteome</keyword>
<gene>
    <name evidence="6" type="ORF">ABQ292_21010</name>
</gene>
<dbReference type="EMBL" id="JBFNXQ010000090">
    <property type="protein sequence ID" value="MEX5720841.1"/>
    <property type="molecule type" value="Genomic_DNA"/>
</dbReference>
<dbReference type="SMART" id="SM00419">
    <property type="entry name" value="HTH_CRP"/>
    <property type="match status" value="1"/>
</dbReference>
<evidence type="ECO:0000256" key="2">
    <source>
        <dbReference type="ARBA" id="ARBA00023125"/>
    </source>
</evidence>